<dbReference type="EMBL" id="PNYA01000001">
    <property type="protein sequence ID" value="PMS23902.1"/>
    <property type="molecule type" value="Genomic_DNA"/>
</dbReference>
<evidence type="ECO:0000313" key="3">
    <source>
        <dbReference type="Proteomes" id="UP000235616"/>
    </source>
</evidence>
<dbReference type="PANTHER" id="PTHR38436">
    <property type="entry name" value="POLYKETIDE CYCLASE SNOAL-LIKE DOMAIN"/>
    <property type="match status" value="1"/>
</dbReference>
<feature type="chain" id="PRO_5014957672" evidence="1">
    <location>
        <begin position="37"/>
        <end position="190"/>
    </location>
</feature>
<proteinExistence type="predicted"/>
<dbReference type="GO" id="GO:0030638">
    <property type="term" value="P:polyketide metabolic process"/>
    <property type="evidence" value="ECO:0007669"/>
    <property type="project" value="InterPro"/>
</dbReference>
<feature type="signal peptide" evidence="1">
    <location>
        <begin position="1"/>
        <end position="36"/>
    </location>
</feature>
<dbReference type="Gene3D" id="3.10.450.50">
    <property type="match status" value="1"/>
</dbReference>
<dbReference type="Pfam" id="PF07366">
    <property type="entry name" value="SnoaL"/>
    <property type="match status" value="1"/>
</dbReference>
<comment type="caution">
    <text evidence="2">The sequence shown here is derived from an EMBL/GenBank/DDBJ whole genome shotgun (WGS) entry which is preliminary data.</text>
</comment>
<dbReference type="InterPro" id="IPR009959">
    <property type="entry name" value="Cyclase_SnoaL-like"/>
</dbReference>
<dbReference type="OrthoDB" id="8588307at2"/>
<evidence type="ECO:0000313" key="2">
    <source>
        <dbReference type="EMBL" id="PMS23902.1"/>
    </source>
</evidence>
<dbReference type="Proteomes" id="UP000235616">
    <property type="component" value="Unassembled WGS sequence"/>
</dbReference>
<dbReference type="AlphaFoldDB" id="A0A2N7W3D2"/>
<accession>A0A2N7W3D2</accession>
<dbReference type="PANTHER" id="PTHR38436:SF1">
    <property type="entry name" value="ESTER CYCLASE"/>
    <property type="match status" value="1"/>
</dbReference>
<gene>
    <name evidence="2" type="ORF">C0Z18_01730</name>
</gene>
<keyword evidence="1" id="KW-0732">Signal</keyword>
<organism evidence="2 3">
    <name type="scientific">Trinickia dabaoshanensis</name>
    <dbReference type="NCBI Taxonomy" id="564714"/>
    <lineage>
        <taxon>Bacteria</taxon>
        <taxon>Pseudomonadati</taxon>
        <taxon>Pseudomonadota</taxon>
        <taxon>Betaproteobacteria</taxon>
        <taxon>Burkholderiales</taxon>
        <taxon>Burkholderiaceae</taxon>
        <taxon>Trinickia</taxon>
    </lineage>
</organism>
<keyword evidence="3" id="KW-1185">Reference proteome</keyword>
<dbReference type="InterPro" id="IPR032710">
    <property type="entry name" value="NTF2-like_dom_sf"/>
</dbReference>
<name>A0A2N7W3D2_9BURK</name>
<evidence type="ECO:0000256" key="1">
    <source>
        <dbReference type="SAM" id="SignalP"/>
    </source>
</evidence>
<dbReference type="SUPFAM" id="SSF54427">
    <property type="entry name" value="NTF2-like"/>
    <property type="match status" value="1"/>
</dbReference>
<sequence length="190" mass="20580">MANVLNSLASNRAARASRATLVAGLFALLAPIAAHADDLVHPKELIVEQSLPTAQAQRQILAARRYDTFWTTGEPALARAALAADFTDRTLPHGRAQGIEGPLAASKTFHTAVPDVHCDVEQMIVAGDRVIAHLRFTGHFTGTFNGVQGAGRPIDFIATDIYRIRDGKIADNWHIEDNLTLLQQLGIVKM</sequence>
<protein>
    <submittedName>
        <fullName evidence="2">Ester cyclase</fullName>
    </submittedName>
</protein>
<reference evidence="2 3" key="1">
    <citation type="submission" date="2018-01" db="EMBL/GenBank/DDBJ databases">
        <title>Whole genome analyses suggest that Burkholderia sensu lato contains two further novel genera in the rhizoxinica-symbiotica group Mycetohabitans gen. nov., and Trinickia gen. nov.: implications for the evolution of diazotrophy and nodulation in the Burkholderiaceae.</title>
        <authorList>
            <person name="Estrada-de los Santos P."/>
            <person name="Palmer M."/>
            <person name="Chavez-Ramirez B."/>
            <person name="Beukes C."/>
            <person name="Steenkamp E.T."/>
            <person name="Hirsch A.M."/>
            <person name="Manyaka P."/>
            <person name="Maluk M."/>
            <person name="Lafos M."/>
            <person name="Crook M."/>
            <person name="Gross E."/>
            <person name="Simon M.F."/>
            <person name="Bueno dos Reis Junior F."/>
            <person name="Poole P.S."/>
            <person name="Venter S.N."/>
            <person name="James E.K."/>
        </authorList>
    </citation>
    <scope>NUCLEOTIDE SEQUENCE [LARGE SCALE GENOMIC DNA]</scope>
    <source>
        <strain evidence="2 3">GIMN1.004</strain>
    </source>
</reference>